<evidence type="ECO:0000313" key="6">
    <source>
        <dbReference type="Proteomes" id="UP000694844"/>
    </source>
</evidence>
<keyword evidence="4" id="KW-0472">Membrane</keyword>
<dbReference type="OrthoDB" id="6114964at2759"/>
<keyword evidence="6" id="KW-1185">Reference proteome</keyword>
<dbReference type="Pfam" id="PF00530">
    <property type="entry name" value="SRCR"/>
    <property type="match status" value="1"/>
</dbReference>
<dbReference type="Gene3D" id="2.60.120.260">
    <property type="entry name" value="Galactose-binding domain-like"/>
    <property type="match status" value="2"/>
</dbReference>
<evidence type="ECO:0000256" key="1">
    <source>
        <dbReference type="ARBA" id="ARBA00022536"/>
    </source>
</evidence>
<dbReference type="InterPro" id="IPR008979">
    <property type="entry name" value="Galactose-bd-like_sf"/>
</dbReference>
<keyword evidence="2 3" id="KW-1015">Disulfide bond</keyword>
<dbReference type="InterPro" id="IPR001190">
    <property type="entry name" value="SRCR"/>
</dbReference>
<dbReference type="AlphaFoldDB" id="A0A8B8BWV3"/>
<dbReference type="SUPFAM" id="SSF49785">
    <property type="entry name" value="Galactose-binding domain-like"/>
    <property type="match status" value="1"/>
</dbReference>
<dbReference type="GeneID" id="111113773"/>
<feature type="domain" description="SRCR" evidence="5">
    <location>
        <begin position="82"/>
        <end position="200"/>
    </location>
</feature>
<evidence type="ECO:0000256" key="3">
    <source>
        <dbReference type="PROSITE-ProRule" id="PRU00196"/>
    </source>
</evidence>
<gene>
    <name evidence="7" type="primary">LOC111113773</name>
</gene>
<keyword evidence="4" id="KW-1133">Transmembrane helix</keyword>
<dbReference type="InterPro" id="IPR009030">
    <property type="entry name" value="Growth_fac_rcpt_cys_sf"/>
</dbReference>
<comment type="caution">
    <text evidence="3">Lacks conserved residue(s) required for the propagation of feature annotation.</text>
</comment>
<sequence length="513" mass="56933">MELFTCVFIVTSFVTQSLEYENLAFGKRVTVSKRYNNYNFDPSLAVDGDVSTDLLSCSLTASGEKEAWLTVDLGEVKNIAAISFLHGGFGLNAKPMDPDKTYIYPVLSGNGTVQHSWNIDKNYTVCTSVFGYEAAKIVCLNWGYLPDNLIRYTVPLERNLAYSAKWYQCIGNETVLDECKSGTLSACGNQQEKQVGISCESGDTLAGFSVYVSDTPDWKSGTLCYQHDINEPVDNSVSIDCFTTGRYVTIYNSRYGTLHSTLSSFAYINICEVNVTGCEIGHYGYECLECPSRCLNNTCQMQIGHCFDCEDGYKGPMCEEDCPKGQYGQKCYFRCGNCLDEEPCHHINGTCISGCSPGWKREMCDQNCAPTYYGNQCNISCSDHCQSKLCNQTTGYCFSCFDTRTGVFCENEIHISQPAATFDSNAGFIVTSALLGFFMIVTLVYVIKRKWFSSSTQTVGQNYELPSSPKLAAEYEEIQNKSTGGEIDNNASVYSEIAMIEANMSRTEYSNIT</sequence>
<feature type="disulfide bond" evidence="3">
    <location>
        <begin position="169"/>
        <end position="179"/>
    </location>
</feature>
<dbReference type="RefSeq" id="XP_022307770.1">
    <property type="nucleotide sequence ID" value="XM_022452062.1"/>
</dbReference>
<protein>
    <submittedName>
        <fullName evidence="7">Cell death abnormality protein 1-like</fullName>
    </submittedName>
</protein>
<organism evidence="6 7">
    <name type="scientific">Crassostrea virginica</name>
    <name type="common">Eastern oyster</name>
    <dbReference type="NCBI Taxonomy" id="6565"/>
    <lineage>
        <taxon>Eukaryota</taxon>
        <taxon>Metazoa</taxon>
        <taxon>Spiralia</taxon>
        <taxon>Lophotrochozoa</taxon>
        <taxon>Mollusca</taxon>
        <taxon>Bivalvia</taxon>
        <taxon>Autobranchia</taxon>
        <taxon>Pteriomorphia</taxon>
        <taxon>Ostreida</taxon>
        <taxon>Ostreoidea</taxon>
        <taxon>Ostreidae</taxon>
        <taxon>Crassostrea</taxon>
    </lineage>
</organism>
<dbReference type="Gene3D" id="2.170.300.10">
    <property type="entry name" value="Tie2 ligand-binding domain superfamily"/>
    <property type="match status" value="1"/>
</dbReference>
<keyword evidence="4" id="KW-0812">Transmembrane</keyword>
<dbReference type="PANTHER" id="PTHR24043">
    <property type="entry name" value="SCAVENGER RECEPTOR CLASS F"/>
    <property type="match status" value="1"/>
</dbReference>
<dbReference type="InterPro" id="IPR036772">
    <property type="entry name" value="SRCR-like_dom_sf"/>
</dbReference>
<evidence type="ECO:0000256" key="2">
    <source>
        <dbReference type="ARBA" id="ARBA00023157"/>
    </source>
</evidence>
<evidence type="ECO:0000256" key="4">
    <source>
        <dbReference type="SAM" id="Phobius"/>
    </source>
</evidence>
<name>A0A8B8BWV3_CRAVI</name>
<proteinExistence type="predicted"/>
<dbReference type="SUPFAM" id="SSF57184">
    <property type="entry name" value="Growth factor receptor domain"/>
    <property type="match status" value="1"/>
</dbReference>
<dbReference type="Proteomes" id="UP000694844">
    <property type="component" value="Chromosome 9"/>
</dbReference>
<keyword evidence="1" id="KW-0245">EGF-like domain</keyword>
<dbReference type="PROSITE" id="PS50287">
    <property type="entry name" value="SRCR_2"/>
    <property type="match status" value="1"/>
</dbReference>
<evidence type="ECO:0000313" key="7">
    <source>
        <dbReference type="RefSeq" id="XP_022307770.1"/>
    </source>
</evidence>
<accession>A0A8B8BWV3</accession>
<dbReference type="GO" id="GO:0016020">
    <property type="term" value="C:membrane"/>
    <property type="evidence" value="ECO:0007669"/>
    <property type="project" value="InterPro"/>
</dbReference>
<evidence type="ECO:0000259" key="5">
    <source>
        <dbReference type="PROSITE" id="PS50287"/>
    </source>
</evidence>
<dbReference type="InterPro" id="IPR042635">
    <property type="entry name" value="MEGF10/SREC1/2-like"/>
</dbReference>
<dbReference type="GO" id="GO:0005044">
    <property type="term" value="F:scavenger receptor activity"/>
    <property type="evidence" value="ECO:0007669"/>
    <property type="project" value="InterPro"/>
</dbReference>
<feature type="transmembrane region" description="Helical" evidence="4">
    <location>
        <begin position="426"/>
        <end position="447"/>
    </location>
</feature>
<reference evidence="7" key="1">
    <citation type="submission" date="2025-08" db="UniProtKB">
        <authorList>
            <consortium name="RefSeq"/>
        </authorList>
    </citation>
    <scope>IDENTIFICATION</scope>
    <source>
        <tissue evidence="7">Whole sample</tissue>
    </source>
</reference>
<dbReference type="KEGG" id="cvn:111113773"/>
<dbReference type="SUPFAM" id="SSF56487">
    <property type="entry name" value="SRCR-like"/>
    <property type="match status" value="1"/>
</dbReference>